<dbReference type="InterPro" id="IPR052532">
    <property type="entry name" value="SUA5_domain"/>
</dbReference>
<dbReference type="PANTHER" id="PTHR42828:SF3">
    <property type="entry name" value="THREONYLCARBAMOYL-AMP SYNTHASE"/>
    <property type="match status" value="1"/>
</dbReference>
<sequence length="208" mass="23733">MSQYFQIHAENPQLRLIKQAVEIINQGGVVIYPTDSSYAIGCRLDEKKAAERIRQIRQVDKNHNFTLVCRDLSEIAQYAIVDNINYRLIKSVTPGSYTFILKASREVPKRIQNPKRKTIGIRIPDNIVTQHLLDELRQPIMSSTLILPDEDLPMTDPYQIRLALEQQVDLIIDSGYSGHNATTVIDLMEDNPKVLRQGDGDIDWLGVH</sequence>
<dbReference type="Proteomes" id="UP000885750">
    <property type="component" value="Unassembled WGS sequence"/>
</dbReference>
<evidence type="ECO:0000259" key="1">
    <source>
        <dbReference type="PROSITE" id="PS51163"/>
    </source>
</evidence>
<dbReference type="SUPFAM" id="SSF55821">
    <property type="entry name" value="YrdC/RibB"/>
    <property type="match status" value="1"/>
</dbReference>
<dbReference type="Gene3D" id="3.90.870.10">
    <property type="entry name" value="DHBP synthase"/>
    <property type="match status" value="1"/>
</dbReference>
<organism evidence="2">
    <name type="scientific">Leucothrix mucor</name>
    <dbReference type="NCBI Taxonomy" id="45248"/>
    <lineage>
        <taxon>Bacteria</taxon>
        <taxon>Pseudomonadati</taxon>
        <taxon>Pseudomonadota</taxon>
        <taxon>Gammaproteobacteria</taxon>
        <taxon>Thiotrichales</taxon>
        <taxon>Thiotrichaceae</taxon>
        <taxon>Leucothrix</taxon>
    </lineage>
</organism>
<accession>A0A7V2WTW0</accession>
<dbReference type="PANTHER" id="PTHR42828">
    <property type="entry name" value="DHBP SYNTHASE RIBB-LIKE ALPHA/BETA DOMAIN-CONTAINING PROTEIN"/>
    <property type="match status" value="1"/>
</dbReference>
<dbReference type="InterPro" id="IPR017945">
    <property type="entry name" value="DHBP_synth_RibB-like_a/b_dom"/>
</dbReference>
<dbReference type="InterPro" id="IPR006070">
    <property type="entry name" value="Sua5-like_dom"/>
</dbReference>
<reference evidence="2" key="1">
    <citation type="journal article" date="2020" name="mSystems">
        <title>Genome- and Community-Level Interaction Insights into Carbon Utilization and Element Cycling Functions of Hydrothermarchaeota in Hydrothermal Sediment.</title>
        <authorList>
            <person name="Zhou Z."/>
            <person name="Liu Y."/>
            <person name="Xu W."/>
            <person name="Pan J."/>
            <person name="Luo Z.H."/>
            <person name="Li M."/>
        </authorList>
    </citation>
    <scope>NUCLEOTIDE SEQUENCE [LARGE SCALE GENOMIC DNA]</scope>
    <source>
        <strain evidence="2">HyVt-493</strain>
    </source>
</reference>
<dbReference type="AlphaFoldDB" id="A0A7V2WTW0"/>
<dbReference type="GO" id="GO:0003725">
    <property type="term" value="F:double-stranded RNA binding"/>
    <property type="evidence" value="ECO:0007669"/>
    <property type="project" value="InterPro"/>
</dbReference>
<evidence type="ECO:0000313" key="2">
    <source>
        <dbReference type="EMBL" id="HFC91433.1"/>
    </source>
</evidence>
<comment type="caution">
    <text evidence="2">The sequence shown here is derived from an EMBL/GenBank/DDBJ whole genome shotgun (WGS) entry which is preliminary data.</text>
</comment>
<dbReference type="PROSITE" id="PS51163">
    <property type="entry name" value="YRDC"/>
    <property type="match status" value="1"/>
</dbReference>
<dbReference type="NCBIfam" id="TIGR00057">
    <property type="entry name" value="L-threonylcarbamoyladenylate synthase"/>
    <property type="match status" value="1"/>
</dbReference>
<proteinExistence type="predicted"/>
<name>A0A7V2WTW0_LEUMU</name>
<gene>
    <name evidence="2" type="ORF">ENJ51_01325</name>
</gene>
<dbReference type="Pfam" id="PF01300">
    <property type="entry name" value="Sua5_yciO_yrdC"/>
    <property type="match status" value="1"/>
</dbReference>
<protein>
    <submittedName>
        <fullName evidence="2">Threonylcarbamoyl-AMP synthase</fullName>
    </submittedName>
</protein>
<feature type="domain" description="YrdC-like" evidence="1">
    <location>
        <begin position="14"/>
        <end position="200"/>
    </location>
</feature>
<dbReference type="EMBL" id="DRMS01000050">
    <property type="protein sequence ID" value="HFC91433.1"/>
    <property type="molecule type" value="Genomic_DNA"/>
</dbReference>